<dbReference type="AlphaFoldDB" id="A0A2K8P7J6"/>
<organism evidence="1 2">
    <name type="scientific">Streptomyces lavendulae subsp. lavendulae</name>
    <dbReference type="NCBI Taxonomy" id="58340"/>
    <lineage>
        <taxon>Bacteria</taxon>
        <taxon>Bacillati</taxon>
        <taxon>Actinomycetota</taxon>
        <taxon>Actinomycetes</taxon>
        <taxon>Kitasatosporales</taxon>
        <taxon>Streptomycetaceae</taxon>
        <taxon>Streptomyces</taxon>
    </lineage>
</organism>
<protein>
    <submittedName>
        <fullName evidence="1">Uncharacterized protein</fullName>
    </submittedName>
</protein>
<name>A0A2K8P7J6_STRLA</name>
<gene>
    <name evidence="1" type="ORF">SLAV_04070</name>
</gene>
<proteinExistence type="predicted"/>
<dbReference type="OrthoDB" id="4252127at2"/>
<evidence type="ECO:0000313" key="2">
    <source>
        <dbReference type="Proteomes" id="UP000231791"/>
    </source>
</evidence>
<keyword evidence="2" id="KW-1185">Reference proteome</keyword>
<dbReference type="GeneID" id="49381951"/>
<dbReference type="KEGG" id="slx:SLAV_04070"/>
<reference evidence="1 2" key="1">
    <citation type="submission" date="2017-11" db="EMBL/GenBank/DDBJ databases">
        <title>Complete genome sequence of Streptomyces lavendulae subsp. lavendulae CCM 3239 (formerly 'Streptomyces aureofaciens CCM 3239'), the producer of the angucycline-type antibiotic auricin.</title>
        <authorList>
            <person name="Busche T."/>
            <person name="Novakova R."/>
            <person name="Al'Dilaimi A."/>
            <person name="Homerova D."/>
            <person name="Feckova L."/>
            <person name="Rezuchova B."/>
            <person name="Mingyar E."/>
            <person name="Csolleiova D."/>
            <person name="Bekeova C."/>
            <person name="Winkler A."/>
            <person name="Sevcikova B."/>
            <person name="Kalinowski J."/>
            <person name="Kormanec J."/>
            <person name="Ruckert C."/>
        </authorList>
    </citation>
    <scope>NUCLEOTIDE SEQUENCE [LARGE SCALE GENOMIC DNA]</scope>
    <source>
        <strain evidence="1 2">CCM 3239</strain>
    </source>
</reference>
<dbReference type="RefSeq" id="WP_030228825.1">
    <property type="nucleotide sequence ID" value="NZ_BSRN01000005.1"/>
</dbReference>
<dbReference type="EMBL" id="CP024985">
    <property type="protein sequence ID" value="ATZ22722.1"/>
    <property type="molecule type" value="Genomic_DNA"/>
</dbReference>
<sequence length="70" mass="7598">MENPLAPVWETLPEDVRAHVDGLLLLDRRIMAVKAVRDASPEPAPGIRACVDMLEERRAVLIARGTAPAG</sequence>
<evidence type="ECO:0000313" key="1">
    <source>
        <dbReference type="EMBL" id="ATZ22722.1"/>
    </source>
</evidence>
<accession>A0A2K8P7J6</accession>
<dbReference type="Proteomes" id="UP000231791">
    <property type="component" value="Chromosome"/>
</dbReference>